<comment type="subcellular location">
    <subcellularLocation>
        <location evidence="1">Cell membrane</location>
        <topology evidence="1">Multi-pass membrane protein</topology>
    </subcellularLocation>
</comment>
<evidence type="ECO:0008006" key="11">
    <source>
        <dbReference type="Google" id="ProtNLM"/>
    </source>
</evidence>
<organism evidence="9 10">
    <name type="scientific">Anaeromyxobacter diazotrophicus</name>
    <dbReference type="NCBI Taxonomy" id="2590199"/>
    <lineage>
        <taxon>Bacteria</taxon>
        <taxon>Pseudomonadati</taxon>
        <taxon>Myxococcota</taxon>
        <taxon>Myxococcia</taxon>
        <taxon>Myxococcales</taxon>
        <taxon>Cystobacterineae</taxon>
        <taxon>Anaeromyxobacteraceae</taxon>
        <taxon>Anaeromyxobacter</taxon>
    </lineage>
</organism>
<evidence type="ECO:0000256" key="6">
    <source>
        <dbReference type="ARBA" id="ARBA00023136"/>
    </source>
</evidence>
<feature type="transmembrane region" description="Helical" evidence="8">
    <location>
        <begin position="252"/>
        <end position="276"/>
    </location>
</feature>
<reference evidence="10" key="1">
    <citation type="journal article" date="2020" name="Appl. Environ. Microbiol.">
        <title>Diazotrophic Anaeromyxobacter Isolates from Soils.</title>
        <authorList>
            <person name="Masuda Y."/>
            <person name="Yamanaka H."/>
            <person name="Xu Z.X."/>
            <person name="Shiratori Y."/>
            <person name="Aono T."/>
            <person name="Amachi S."/>
            <person name="Senoo K."/>
            <person name="Itoh H."/>
        </authorList>
    </citation>
    <scope>NUCLEOTIDE SEQUENCE [LARGE SCALE GENOMIC DNA]</scope>
    <source>
        <strain evidence="10">R267</strain>
    </source>
</reference>
<sequence>MVTARPHPRWLPLAVAACWLALGWAWLARGAAHPGVAYRPWAFDHHAYSDLLAMGGDRYFGGGRPTPYLGDRVEYPPLLALALWLPSFASHAPLAYFTVSYAFLAACGLLAVALLLRLRGADAWWLAGGPALAYYGGLNWDLLPIALLAAAALAHERGRLRGAGALAALGASAKLFPLVLVPPLLGAGSRPGRGRALLAVGAAFAAVLLAVNLPLALAAPDGWSWFWRFNAGRGAENSVWELLRVSPRLAHLVFDAGFLNAVTALLVALAALAAALAARAAARDPGRAVRLGAAFVLVVWIGTNKVWSPQYALWACAAGALAAAPRALLALHAAVAVADYHVAFEARATRGLVHYFDALYLGEEVLRFGAYALLAAWLGRELWRVARAAGDEPPPYGPVVSP</sequence>
<comment type="caution">
    <text evidence="9">The sequence shown here is derived from an EMBL/GenBank/DDBJ whole genome shotgun (WGS) entry which is preliminary data.</text>
</comment>
<dbReference type="InterPro" id="IPR018584">
    <property type="entry name" value="GT87"/>
</dbReference>
<evidence type="ECO:0000256" key="4">
    <source>
        <dbReference type="ARBA" id="ARBA00022692"/>
    </source>
</evidence>
<evidence type="ECO:0000256" key="5">
    <source>
        <dbReference type="ARBA" id="ARBA00022989"/>
    </source>
</evidence>
<evidence type="ECO:0000256" key="1">
    <source>
        <dbReference type="ARBA" id="ARBA00004651"/>
    </source>
</evidence>
<feature type="transmembrane region" description="Helical" evidence="8">
    <location>
        <begin position="165"/>
        <end position="185"/>
    </location>
</feature>
<accession>A0A7I9VQB1</accession>
<feature type="transmembrane region" description="Helical" evidence="8">
    <location>
        <begin position="197"/>
        <end position="219"/>
    </location>
</feature>
<keyword evidence="4 8" id="KW-0812">Transmembrane</keyword>
<evidence type="ECO:0000256" key="7">
    <source>
        <dbReference type="ARBA" id="ARBA00024033"/>
    </source>
</evidence>
<keyword evidence="5 8" id="KW-1133">Transmembrane helix</keyword>
<dbReference type="Pfam" id="PF09594">
    <property type="entry name" value="GT87"/>
    <property type="match status" value="1"/>
</dbReference>
<feature type="transmembrane region" description="Helical" evidence="8">
    <location>
        <begin position="123"/>
        <end position="153"/>
    </location>
</feature>
<keyword evidence="10" id="KW-1185">Reference proteome</keyword>
<proteinExistence type="inferred from homology"/>
<protein>
    <recommendedName>
        <fullName evidence="11">DUF2029 domain-containing protein</fullName>
    </recommendedName>
</protein>
<evidence type="ECO:0000256" key="3">
    <source>
        <dbReference type="ARBA" id="ARBA00022679"/>
    </source>
</evidence>
<keyword evidence="3" id="KW-0808">Transferase</keyword>
<feature type="transmembrane region" description="Helical" evidence="8">
    <location>
        <begin position="94"/>
        <end position="116"/>
    </location>
</feature>
<dbReference type="GO" id="GO:0005886">
    <property type="term" value="C:plasma membrane"/>
    <property type="evidence" value="ECO:0007669"/>
    <property type="project" value="UniProtKB-SubCell"/>
</dbReference>
<evidence type="ECO:0000256" key="8">
    <source>
        <dbReference type="SAM" id="Phobius"/>
    </source>
</evidence>
<dbReference type="AlphaFoldDB" id="A0A7I9VQB1"/>
<dbReference type="RefSeq" id="WP_176067307.1">
    <property type="nucleotide sequence ID" value="NZ_BJTG01000008.1"/>
</dbReference>
<keyword evidence="6 8" id="KW-0472">Membrane</keyword>
<comment type="similarity">
    <text evidence="7">Belongs to the glycosyltransferase 87 family.</text>
</comment>
<gene>
    <name evidence="9" type="ORF">AMYX_33430</name>
</gene>
<dbReference type="Proteomes" id="UP000503640">
    <property type="component" value="Unassembled WGS sequence"/>
</dbReference>
<evidence type="ECO:0000313" key="10">
    <source>
        <dbReference type="Proteomes" id="UP000503640"/>
    </source>
</evidence>
<dbReference type="GO" id="GO:0016758">
    <property type="term" value="F:hexosyltransferase activity"/>
    <property type="evidence" value="ECO:0007669"/>
    <property type="project" value="InterPro"/>
</dbReference>
<evidence type="ECO:0000313" key="9">
    <source>
        <dbReference type="EMBL" id="GEJ58602.1"/>
    </source>
</evidence>
<name>A0A7I9VQB1_9BACT</name>
<dbReference type="EMBL" id="BJTG01000008">
    <property type="protein sequence ID" value="GEJ58602.1"/>
    <property type="molecule type" value="Genomic_DNA"/>
</dbReference>
<evidence type="ECO:0000256" key="2">
    <source>
        <dbReference type="ARBA" id="ARBA00022475"/>
    </source>
</evidence>
<keyword evidence="2" id="KW-1003">Cell membrane</keyword>